<gene>
    <name evidence="1" type="ORF">AKAW2_81276S</name>
</gene>
<reference evidence="1" key="1">
    <citation type="submission" date="2021-01" db="EMBL/GenBank/DDBJ databases">
        <authorList>
            <consortium name="Aspergillus luchuensis mut. kawachii IFO 4304 genome sequencing consortium"/>
            <person name="Kazuki M."/>
            <person name="Futagami T."/>
        </authorList>
    </citation>
    <scope>NUCLEOTIDE SEQUENCE</scope>
    <source>
        <strain evidence="1">IFO 4308</strain>
    </source>
</reference>
<sequence>MILKIWIDYTAASSYTFGDMTSQPISIFSRHITLFSALTAIKPDSTISPVSIFWTNACIAFFPLSSGFKIAGKEVVWGDDKMPDCVVLQIAMLDPSPEPRGNDTVPSEKLVFVVQCQSSEKNTPPEWKSAEGQLLDYCVGNIRGTTRTFAATAIGTRVRFWKYDKPALTPLLPDDKTYDLLDGSRSCEVEQYLNYIRENGWNWVQNGTRLPLQL</sequence>
<name>A0A7R7WMN1_ASPKA</name>
<accession>A0A7R7WMN1</accession>
<dbReference type="Proteomes" id="UP000661280">
    <property type="component" value="Chromosome 8"/>
</dbReference>
<evidence type="ECO:0000313" key="1">
    <source>
        <dbReference type="EMBL" id="BCS05475.1"/>
    </source>
</evidence>
<dbReference type="GeneID" id="64966796"/>
<dbReference type="OrthoDB" id="4499616at2759"/>
<evidence type="ECO:0000313" key="2">
    <source>
        <dbReference type="Proteomes" id="UP000661280"/>
    </source>
</evidence>
<dbReference type="AlphaFoldDB" id="A0A7R7WMN1"/>
<proteinExistence type="predicted"/>
<dbReference type="KEGG" id="aluc:AKAW2_81276S"/>
<dbReference type="EMBL" id="AP024432">
    <property type="protein sequence ID" value="BCS05475.1"/>
    <property type="molecule type" value="Genomic_DNA"/>
</dbReference>
<keyword evidence="2" id="KW-1185">Reference proteome</keyword>
<dbReference type="RefSeq" id="XP_041549237.1">
    <property type="nucleotide sequence ID" value="XM_041682390.1"/>
</dbReference>
<reference evidence="1" key="2">
    <citation type="submission" date="2021-02" db="EMBL/GenBank/DDBJ databases">
        <title>Aspergillus luchuensis mut. kawachii IFO 4304 genome sequence.</title>
        <authorList>
            <person name="Mori K."/>
            <person name="Kadooka C."/>
            <person name="Goto M."/>
            <person name="Futagami T."/>
        </authorList>
    </citation>
    <scope>NUCLEOTIDE SEQUENCE</scope>
    <source>
        <strain evidence="1">IFO 4308</strain>
    </source>
</reference>
<organism evidence="1 2">
    <name type="scientific">Aspergillus kawachii</name>
    <name type="common">White koji mold</name>
    <name type="synonym">Aspergillus awamori var. kawachi</name>
    <dbReference type="NCBI Taxonomy" id="1069201"/>
    <lineage>
        <taxon>Eukaryota</taxon>
        <taxon>Fungi</taxon>
        <taxon>Dikarya</taxon>
        <taxon>Ascomycota</taxon>
        <taxon>Pezizomycotina</taxon>
        <taxon>Eurotiomycetes</taxon>
        <taxon>Eurotiomycetidae</taxon>
        <taxon>Eurotiales</taxon>
        <taxon>Aspergillaceae</taxon>
        <taxon>Aspergillus</taxon>
        <taxon>Aspergillus subgen. Circumdati</taxon>
    </lineage>
</organism>
<protein>
    <submittedName>
        <fullName evidence="1">Uncharacterized protein</fullName>
    </submittedName>
</protein>